<evidence type="ECO:0000256" key="1">
    <source>
        <dbReference type="ARBA" id="ARBA00004141"/>
    </source>
</evidence>
<feature type="domain" description="EamA" evidence="7">
    <location>
        <begin position="160"/>
        <end position="291"/>
    </location>
</feature>
<accession>A0A942DZJ0</accession>
<keyword evidence="9" id="KW-1185">Reference proteome</keyword>
<evidence type="ECO:0000259" key="7">
    <source>
        <dbReference type="Pfam" id="PF00892"/>
    </source>
</evidence>
<sequence length="303" mass="31544">MPLARKLIPLLFVLLWSTGFIGARYAMPWAEPFTFLAVRFGLAMVILAGIAAVLAPARAEAKARGTKRKEAASSIATGVLMHGVYLGGIFWAVREGLGAGLAALIGGLQPLISAVLAGALLGEKVRPRQWLGLITGLAGVVMVILPKLGAGLDAVTMPMLVAALTAVGGLSLGTILQKKIGGSADLVRGTAWQYVGAAALMFTASLVFETRTFVLTGELVFAMAWLVLVLSIGAIFLLMIMIRDGAMAKVSSLFYLVPPVTAVIAWVLFGESLTPVQVAGMAVATFGVALATAQEPTRARASR</sequence>
<comment type="caution">
    <text evidence="8">The sequence shown here is derived from an EMBL/GenBank/DDBJ whole genome shotgun (WGS) entry which is preliminary data.</text>
</comment>
<evidence type="ECO:0000313" key="8">
    <source>
        <dbReference type="EMBL" id="MBS3647980.1"/>
    </source>
</evidence>
<feature type="transmembrane region" description="Helical" evidence="6">
    <location>
        <begin position="189"/>
        <end position="208"/>
    </location>
</feature>
<feature type="transmembrane region" description="Helical" evidence="6">
    <location>
        <begin position="71"/>
        <end position="93"/>
    </location>
</feature>
<keyword evidence="3 6" id="KW-0812">Transmembrane</keyword>
<evidence type="ECO:0000256" key="4">
    <source>
        <dbReference type="ARBA" id="ARBA00022989"/>
    </source>
</evidence>
<organism evidence="8 9">
    <name type="scientific">Pseudaminobacter soli</name>
    <name type="common">ex Zhang et al. 2022</name>
    <dbReference type="NCBI Taxonomy" id="2831468"/>
    <lineage>
        <taxon>Bacteria</taxon>
        <taxon>Pseudomonadati</taxon>
        <taxon>Pseudomonadota</taxon>
        <taxon>Alphaproteobacteria</taxon>
        <taxon>Hyphomicrobiales</taxon>
        <taxon>Phyllobacteriaceae</taxon>
        <taxon>Pseudaminobacter</taxon>
    </lineage>
</organism>
<feature type="domain" description="EamA" evidence="7">
    <location>
        <begin position="10"/>
        <end position="144"/>
    </location>
</feature>
<evidence type="ECO:0000256" key="2">
    <source>
        <dbReference type="ARBA" id="ARBA00007362"/>
    </source>
</evidence>
<reference evidence="8" key="1">
    <citation type="submission" date="2021-04" db="EMBL/GenBank/DDBJ databases">
        <title>Pseudaminobacter soli sp. nov., isolated from paddy soil contaminated by heavy metals.</title>
        <authorList>
            <person name="Zhang K."/>
        </authorList>
    </citation>
    <scope>NUCLEOTIDE SEQUENCE</scope>
    <source>
        <strain evidence="8">19-2017</strain>
    </source>
</reference>
<dbReference type="InterPro" id="IPR000620">
    <property type="entry name" value="EamA_dom"/>
</dbReference>
<proteinExistence type="inferred from homology"/>
<gene>
    <name evidence="8" type="ORF">KEU06_04965</name>
</gene>
<name>A0A942DZJ0_9HYPH</name>
<dbReference type="SUPFAM" id="SSF103481">
    <property type="entry name" value="Multidrug resistance efflux transporter EmrE"/>
    <property type="match status" value="2"/>
</dbReference>
<dbReference type="PANTHER" id="PTHR32322:SF2">
    <property type="entry name" value="EAMA DOMAIN-CONTAINING PROTEIN"/>
    <property type="match status" value="1"/>
</dbReference>
<dbReference type="RefSeq" id="WP_188253540.1">
    <property type="nucleotide sequence ID" value="NZ_JABVCF010000002.1"/>
</dbReference>
<evidence type="ECO:0000313" key="9">
    <source>
        <dbReference type="Proteomes" id="UP000680348"/>
    </source>
</evidence>
<feature type="transmembrane region" description="Helical" evidence="6">
    <location>
        <begin position="130"/>
        <end position="149"/>
    </location>
</feature>
<protein>
    <submittedName>
        <fullName evidence="8">DMT family transporter</fullName>
    </submittedName>
</protein>
<dbReference type="PANTHER" id="PTHR32322">
    <property type="entry name" value="INNER MEMBRANE TRANSPORTER"/>
    <property type="match status" value="1"/>
</dbReference>
<dbReference type="GO" id="GO:0016020">
    <property type="term" value="C:membrane"/>
    <property type="evidence" value="ECO:0007669"/>
    <property type="project" value="UniProtKB-SubCell"/>
</dbReference>
<evidence type="ECO:0000256" key="5">
    <source>
        <dbReference type="ARBA" id="ARBA00023136"/>
    </source>
</evidence>
<dbReference type="InterPro" id="IPR050638">
    <property type="entry name" value="AA-Vitamin_Transporters"/>
</dbReference>
<dbReference type="Proteomes" id="UP000680348">
    <property type="component" value="Unassembled WGS sequence"/>
</dbReference>
<feature type="transmembrane region" description="Helical" evidence="6">
    <location>
        <begin position="99"/>
        <end position="121"/>
    </location>
</feature>
<feature type="transmembrane region" description="Helical" evidence="6">
    <location>
        <begin position="36"/>
        <end position="59"/>
    </location>
</feature>
<keyword evidence="5 6" id="KW-0472">Membrane</keyword>
<evidence type="ECO:0000256" key="6">
    <source>
        <dbReference type="SAM" id="Phobius"/>
    </source>
</evidence>
<dbReference type="Pfam" id="PF00892">
    <property type="entry name" value="EamA"/>
    <property type="match status" value="2"/>
</dbReference>
<feature type="transmembrane region" description="Helical" evidence="6">
    <location>
        <begin position="252"/>
        <end position="269"/>
    </location>
</feature>
<evidence type="ECO:0000256" key="3">
    <source>
        <dbReference type="ARBA" id="ARBA00022692"/>
    </source>
</evidence>
<keyword evidence="4 6" id="KW-1133">Transmembrane helix</keyword>
<feature type="transmembrane region" description="Helical" evidence="6">
    <location>
        <begin position="220"/>
        <end position="240"/>
    </location>
</feature>
<comment type="subcellular location">
    <subcellularLocation>
        <location evidence="1">Membrane</location>
        <topology evidence="1">Multi-pass membrane protein</topology>
    </subcellularLocation>
</comment>
<feature type="transmembrane region" description="Helical" evidence="6">
    <location>
        <begin position="275"/>
        <end position="293"/>
    </location>
</feature>
<feature type="transmembrane region" description="Helical" evidence="6">
    <location>
        <begin position="155"/>
        <end position="177"/>
    </location>
</feature>
<comment type="similarity">
    <text evidence="2">Belongs to the EamA transporter family.</text>
</comment>
<dbReference type="InterPro" id="IPR037185">
    <property type="entry name" value="EmrE-like"/>
</dbReference>
<dbReference type="EMBL" id="JAGWCR010000002">
    <property type="protein sequence ID" value="MBS3647980.1"/>
    <property type="molecule type" value="Genomic_DNA"/>
</dbReference>
<dbReference type="AlphaFoldDB" id="A0A942DZJ0"/>